<feature type="transmembrane region" description="Helical" evidence="2">
    <location>
        <begin position="282"/>
        <end position="306"/>
    </location>
</feature>
<feature type="transmembrane region" description="Helical" evidence="2">
    <location>
        <begin position="383"/>
        <end position="405"/>
    </location>
</feature>
<dbReference type="InterPro" id="IPR040410">
    <property type="entry name" value="UPF0658_Golgi"/>
</dbReference>
<dbReference type="PANTHER" id="PTHR34391">
    <property type="entry name" value="UPF0658 GOLGI APPARATUS MEMBRANE PROTEIN C1952.10C-RELATED"/>
    <property type="match status" value="1"/>
</dbReference>
<feature type="transmembrane region" description="Helical" evidence="2">
    <location>
        <begin position="233"/>
        <end position="261"/>
    </location>
</feature>
<feature type="transmembrane region" description="Helical" evidence="2">
    <location>
        <begin position="345"/>
        <end position="363"/>
    </location>
</feature>
<dbReference type="OrthoDB" id="2448307at2759"/>
<dbReference type="Proteomes" id="UP000194127">
    <property type="component" value="Unassembled WGS sequence"/>
</dbReference>
<gene>
    <name evidence="3" type="ORF">POSPLADRAFT_1176697</name>
</gene>
<proteinExistence type="predicted"/>
<evidence type="ECO:0000313" key="3">
    <source>
        <dbReference type="EMBL" id="OSX67767.1"/>
    </source>
</evidence>
<sequence length="447" mass="50653">MSTLAAAPTTLSPEPSQSRSRAAGDDRAPYDDLIDQYATSYTAHHTDPPPFDDGHSDRDPPLYPLSQHQSNYSEISFKDVKGLEEHTTQRLDWEYPPPKTMPDTKVEKESRTSCWEIVRAAFIPDSIACRLYLLTITVETAIDLAIEAELFVRLQDVQSTSASSGDDPESRKMPVYLSIFAMAHLFQFAMALDAVYNRNTLQFIALTIFNALFLVYAIIQIGEIGSPSSSSGIPIHVLTTVIPIVISVAELAYIGLGWKIYNEFGWKVYKYLGADRRIKSMYAYYQIFLCLVKFDLFFWCGFSVQFIWLVLSEHNAEYYLTCLAFPLSILVLVVGHFAARHEKKWAMFAFMTGCAGAMVYFMYKLVEVVRRHGTATFVDVWKSLTIFSVFAIVLLLTTFVFACMVTNNFGRGLKNQMAKNQNMARRGKSQDIYRGPMSTHPNRMSIE</sequence>
<name>A0A1X6NGK6_9APHY</name>
<evidence type="ECO:0000256" key="1">
    <source>
        <dbReference type="SAM" id="MobiDB-lite"/>
    </source>
</evidence>
<feature type="transmembrane region" description="Helical" evidence="2">
    <location>
        <begin position="203"/>
        <end position="221"/>
    </location>
</feature>
<dbReference type="PANTHER" id="PTHR34391:SF2">
    <property type="entry name" value="TRP C-TERMINAL DOMAIN-CONTAINING PROTEIN"/>
    <property type="match status" value="1"/>
</dbReference>
<dbReference type="GO" id="GO:0005794">
    <property type="term" value="C:Golgi apparatus"/>
    <property type="evidence" value="ECO:0007669"/>
    <property type="project" value="TreeGrafter"/>
</dbReference>
<dbReference type="AlphaFoldDB" id="A0A1X6NGK6"/>
<organism evidence="3 4">
    <name type="scientific">Postia placenta MAD-698-R-SB12</name>
    <dbReference type="NCBI Taxonomy" id="670580"/>
    <lineage>
        <taxon>Eukaryota</taxon>
        <taxon>Fungi</taxon>
        <taxon>Dikarya</taxon>
        <taxon>Basidiomycota</taxon>
        <taxon>Agaricomycotina</taxon>
        <taxon>Agaricomycetes</taxon>
        <taxon>Polyporales</taxon>
        <taxon>Adustoporiaceae</taxon>
        <taxon>Rhodonia</taxon>
    </lineage>
</organism>
<evidence type="ECO:0000313" key="4">
    <source>
        <dbReference type="Proteomes" id="UP000194127"/>
    </source>
</evidence>
<keyword evidence="2" id="KW-0812">Transmembrane</keyword>
<feature type="transmembrane region" description="Helical" evidence="2">
    <location>
        <begin position="175"/>
        <end position="196"/>
    </location>
</feature>
<keyword evidence="4" id="KW-1185">Reference proteome</keyword>
<keyword evidence="2" id="KW-0472">Membrane</keyword>
<feature type="region of interest" description="Disordered" evidence="1">
    <location>
        <begin position="1"/>
        <end position="68"/>
    </location>
</feature>
<dbReference type="EMBL" id="KZ110591">
    <property type="protein sequence ID" value="OSX67767.1"/>
    <property type="molecule type" value="Genomic_DNA"/>
</dbReference>
<dbReference type="GeneID" id="36333389"/>
<dbReference type="RefSeq" id="XP_024344561.1">
    <property type="nucleotide sequence ID" value="XM_024488440.1"/>
</dbReference>
<feature type="compositionally biased region" description="Polar residues" evidence="1">
    <location>
        <begin position="1"/>
        <end position="20"/>
    </location>
</feature>
<feature type="compositionally biased region" description="Basic and acidic residues" evidence="1">
    <location>
        <begin position="44"/>
        <end position="60"/>
    </location>
</feature>
<feature type="transmembrane region" description="Helical" evidence="2">
    <location>
        <begin position="318"/>
        <end position="338"/>
    </location>
</feature>
<keyword evidence="2" id="KW-1133">Transmembrane helix</keyword>
<protein>
    <submittedName>
        <fullName evidence="3">Uncharacterized protein</fullName>
    </submittedName>
</protein>
<reference evidence="3 4" key="1">
    <citation type="submission" date="2017-04" db="EMBL/GenBank/DDBJ databases">
        <title>Genome Sequence of the Model Brown-Rot Fungus Postia placenta SB12.</title>
        <authorList>
            <consortium name="DOE Joint Genome Institute"/>
            <person name="Gaskell J."/>
            <person name="Kersten P."/>
            <person name="Larrondo L.F."/>
            <person name="Canessa P."/>
            <person name="Martinez D."/>
            <person name="Hibbett D."/>
            <person name="Schmoll M."/>
            <person name="Kubicek C.P."/>
            <person name="Martinez A.T."/>
            <person name="Yadav J."/>
            <person name="Master E."/>
            <person name="Magnuson J.K."/>
            <person name="James T."/>
            <person name="Yaver D."/>
            <person name="Berka R."/>
            <person name="Labutti K."/>
            <person name="Lipzen A."/>
            <person name="Aerts A."/>
            <person name="Barry K."/>
            <person name="Henrissat B."/>
            <person name="Blanchette R."/>
            <person name="Grigoriev I."/>
            <person name="Cullen D."/>
        </authorList>
    </citation>
    <scope>NUCLEOTIDE SEQUENCE [LARGE SCALE GENOMIC DNA]</scope>
    <source>
        <strain evidence="3 4">MAD-698-R-SB12</strain>
    </source>
</reference>
<accession>A0A1X6NGK6</accession>
<evidence type="ECO:0000256" key="2">
    <source>
        <dbReference type="SAM" id="Phobius"/>
    </source>
</evidence>